<sequence>MCIPTGPLPCVFPVSVTLVDLLLSLIG</sequence>
<name>A0A0E9RFM9_ANGAN</name>
<reference evidence="1" key="1">
    <citation type="submission" date="2014-11" db="EMBL/GenBank/DDBJ databases">
        <authorList>
            <person name="Amaro Gonzalez C."/>
        </authorList>
    </citation>
    <scope>NUCLEOTIDE SEQUENCE</scope>
</reference>
<proteinExistence type="predicted"/>
<accession>A0A0E9RFM9</accession>
<dbReference type="AlphaFoldDB" id="A0A0E9RFM9"/>
<evidence type="ECO:0000313" key="1">
    <source>
        <dbReference type="EMBL" id="JAH27941.1"/>
    </source>
</evidence>
<organism evidence="1">
    <name type="scientific">Anguilla anguilla</name>
    <name type="common">European freshwater eel</name>
    <name type="synonym">Muraena anguilla</name>
    <dbReference type="NCBI Taxonomy" id="7936"/>
    <lineage>
        <taxon>Eukaryota</taxon>
        <taxon>Metazoa</taxon>
        <taxon>Chordata</taxon>
        <taxon>Craniata</taxon>
        <taxon>Vertebrata</taxon>
        <taxon>Euteleostomi</taxon>
        <taxon>Actinopterygii</taxon>
        <taxon>Neopterygii</taxon>
        <taxon>Teleostei</taxon>
        <taxon>Anguilliformes</taxon>
        <taxon>Anguillidae</taxon>
        <taxon>Anguilla</taxon>
    </lineage>
</organism>
<protein>
    <submittedName>
        <fullName evidence="1">Uncharacterized protein</fullName>
    </submittedName>
</protein>
<dbReference type="EMBL" id="GBXM01080636">
    <property type="protein sequence ID" value="JAH27941.1"/>
    <property type="molecule type" value="Transcribed_RNA"/>
</dbReference>
<reference evidence="1" key="2">
    <citation type="journal article" date="2015" name="Fish Shellfish Immunol.">
        <title>Early steps in the European eel (Anguilla anguilla)-Vibrio vulnificus interaction in the gills: Role of the RtxA13 toxin.</title>
        <authorList>
            <person name="Callol A."/>
            <person name="Pajuelo D."/>
            <person name="Ebbesson L."/>
            <person name="Teles M."/>
            <person name="MacKenzie S."/>
            <person name="Amaro C."/>
        </authorList>
    </citation>
    <scope>NUCLEOTIDE SEQUENCE</scope>
</reference>